<dbReference type="GO" id="GO:0006355">
    <property type="term" value="P:regulation of DNA-templated transcription"/>
    <property type="evidence" value="ECO:0007669"/>
    <property type="project" value="InterPro"/>
</dbReference>
<reference evidence="8" key="1">
    <citation type="journal article" date="2019" name="Nat. Commun.">
        <title>Expansion of phycobilisome linker gene families in mesophilic red algae.</title>
        <authorList>
            <person name="Lee J."/>
            <person name="Kim D."/>
            <person name="Bhattacharya D."/>
            <person name="Yoon H.S."/>
        </authorList>
    </citation>
    <scope>NUCLEOTIDE SEQUENCE [LARGE SCALE GENOMIC DNA]</scope>
    <source>
        <strain evidence="8">CCMP 1328</strain>
    </source>
</reference>
<comment type="subcellular location">
    <subcellularLocation>
        <location evidence="4">Nucleus</location>
    </subcellularLocation>
</comment>
<evidence type="ECO:0000313" key="7">
    <source>
        <dbReference type="EMBL" id="KAA8493350.1"/>
    </source>
</evidence>
<dbReference type="EMBL" id="VRMN01000007">
    <property type="protein sequence ID" value="KAA8493350.1"/>
    <property type="molecule type" value="Genomic_DNA"/>
</dbReference>
<evidence type="ECO:0000256" key="5">
    <source>
        <dbReference type="SAM" id="MobiDB-lite"/>
    </source>
</evidence>
<dbReference type="Gene3D" id="1.10.10.60">
    <property type="entry name" value="Homeodomain-like"/>
    <property type="match status" value="1"/>
</dbReference>
<keyword evidence="1 4" id="KW-0238">DNA-binding</keyword>
<evidence type="ECO:0000313" key="8">
    <source>
        <dbReference type="Proteomes" id="UP000324585"/>
    </source>
</evidence>
<dbReference type="CDD" id="cd00086">
    <property type="entry name" value="homeodomain"/>
    <property type="match status" value="1"/>
</dbReference>
<evidence type="ECO:0000256" key="2">
    <source>
        <dbReference type="ARBA" id="ARBA00023155"/>
    </source>
</evidence>
<organism evidence="7 8">
    <name type="scientific">Porphyridium purpureum</name>
    <name type="common">Red alga</name>
    <name type="synonym">Porphyridium cruentum</name>
    <dbReference type="NCBI Taxonomy" id="35688"/>
    <lineage>
        <taxon>Eukaryota</taxon>
        <taxon>Rhodophyta</taxon>
        <taxon>Bangiophyceae</taxon>
        <taxon>Porphyridiales</taxon>
        <taxon>Porphyridiaceae</taxon>
        <taxon>Porphyridium</taxon>
    </lineage>
</organism>
<dbReference type="Proteomes" id="UP000324585">
    <property type="component" value="Unassembled WGS sequence"/>
</dbReference>
<dbReference type="InterPro" id="IPR008422">
    <property type="entry name" value="KN_HD"/>
</dbReference>
<dbReference type="InterPro" id="IPR050224">
    <property type="entry name" value="TALE_homeobox"/>
</dbReference>
<sequence>MFTPTAQAANAQTSAERAESTDERSGSEASMNMGSESTSQRQTQWTPFESHSREAIARLEFMVAEKSDMIAILRETVGSRTPMEPVSAPTKNNIISFPERDDDIIARIEEKAKLQSPQEDTLGLFQKMYGDELMNSLIERLQMMRQRCELLSAGVVEELLLQSKFRLVTPEEILERRARIVQLFLDARNRLVENVLEYANAARAWNVQSIVSGDNTEIDVNFVLRMWFFDNILKPYPTRSEKRRLAQQTGLSTVQVSHWFINMRMRFWKPLVQVFCPGRLTHLLPDTEHDHSFEALTSESSDEDIYNGD</sequence>
<dbReference type="InterPro" id="IPR001356">
    <property type="entry name" value="HD"/>
</dbReference>
<dbReference type="GO" id="GO:0005634">
    <property type="term" value="C:nucleus"/>
    <property type="evidence" value="ECO:0007669"/>
    <property type="project" value="UniProtKB-SubCell"/>
</dbReference>
<protein>
    <submittedName>
        <fullName evidence="7">BEL1-like homeodomain protein 8</fullName>
    </submittedName>
</protein>
<dbReference type="PANTHER" id="PTHR11850">
    <property type="entry name" value="HOMEOBOX PROTEIN TRANSCRIPTION FACTORS"/>
    <property type="match status" value="1"/>
</dbReference>
<proteinExistence type="predicted"/>
<comment type="caution">
    <text evidence="7">The sequence shown here is derived from an EMBL/GenBank/DDBJ whole genome shotgun (WGS) entry which is preliminary data.</text>
</comment>
<dbReference type="SMART" id="SM00389">
    <property type="entry name" value="HOX"/>
    <property type="match status" value="1"/>
</dbReference>
<dbReference type="GO" id="GO:0003677">
    <property type="term" value="F:DNA binding"/>
    <property type="evidence" value="ECO:0007669"/>
    <property type="project" value="UniProtKB-UniRule"/>
</dbReference>
<feature type="DNA-binding region" description="Homeobox" evidence="4">
    <location>
        <begin position="226"/>
        <end position="271"/>
    </location>
</feature>
<accession>A0A5J4YQU0</accession>
<evidence type="ECO:0000256" key="3">
    <source>
        <dbReference type="ARBA" id="ARBA00023242"/>
    </source>
</evidence>
<dbReference type="OrthoDB" id="10056939at2759"/>
<evidence type="ECO:0000259" key="6">
    <source>
        <dbReference type="PROSITE" id="PS50071"/>
    </source>
</evidence>
<keyword evidence="2 4" id="KW-0371">Homeobox</keyword>
<dbReference type="InterPro" id="IPR009057">
    <property type="entry name" value="Homeodomain-like_sf"/>
</dbReference>
<feature type="compositionally biased region" description="Polar residues" evidence="5">
    <location>
        <begin position="1"/>
        <end position="15"/>
    </location>
</feature>
<gene>
    <name evidence="7" type="ORF">FVE85_8795</name>
</gene>
<feature type="compositionally biased region" description="Polar residues" evidence="5">
    <location>
        <begin position="27"/>
        <end position="48"/>
    </location>
</feature>
<feature type="domain" description="Homeobox" evidence="6">
    <location>
        <begin position="224"/>
        <end position="270"/>
    </location>
</feature>
<feature type="region of interest" description="Disordered" evidence="5">
    <location>
        <begin position="1"/>
        <end position="48"/>
    </location>
</feature>
<dbReference type="PROSITE" id="PS50071">
    <property type="entry name" value="HOMEOBOX_2"/>
    <property type="match status" value="1"/>
</dbReference>
<evidence type="ECO:0000256" key="4">
    <source>
        <dbReference type="PROSITE-ProRule" id="PRU00108"/>
    </source>
</evidence>
<dbReference type="Pfam" id="PF05920">
    <property type="entry name" value="Homeobox_KN"/>
    <property type="match status" value="1"/>
</dbReference>
<evidence type="ECO:0000256" key="1">
    <source>
        <dbReference type="ARBA" id="ARBA00023125"/>
    </source>
</evidence>
<dbReference type="SUPFAM" id="SSF46689">
    <property type="entry name" value="Homeodomain-like"/>
    <property type="match status" value="1"/>
</dbReference>
<name>A0A5J4YQU0_PORPP</name>
<feature type="compositionally biased region" description="Basic and acidic residues" evidence="5">
    <location>
        <begin position="16"/>
        <end position="26"/>
    </location>
</feature>
<keyword evidence="8" id="KW-1185">Reference proteome</keyword>
<dbReference type="AlphaFoldDB" id="A0A5J4YQU0"/>
<keyword evidence="3 4" id="KW-0539">Nucleus</keyword>